<dbReference type="OrthoDB" id="2434281at2759"/>
<protein>
    <submittedName>
        <fullName evidence="2">8528_t:CDS:1</fullName>
    </submittedName>
</protein>
<gene>
    <name evidence="2" type="ORF">AGERDE_LOCUS10138</name>
</gene>
<accession>A0A9N9GQK7</accession>
<organism evidence="2 3">
    <name type="scientific">Ambispora gerdemannii</name>
    <dbReference type="NCBI Taxonomy" id="144530"/>
    <lineage>
        <taxon>Eukaryota</taxon>
        <taxon>Fungi</taxon>
        <taxon>Fungi incertae sedis</taxon>
        <taxon>Mucoromycota</taxon>
        <taxon>Glomeromycotina</taxon>
        <taxon>Glomeromycetes</taxon>
        <taxon>Archaeosporales</taxon>
        <taxon>Ambisporaceae</taxon>
        <taxon>Ambispora</taxon>
    </lineage>
</organism>
<evidence type="ECO:0000256" key="1">
    <source>
        <dbReference type="SAM" id="MobiDB-lite"/>
    </source>
</evidence>
<dbReference type="AlphaFoldDB" id="A0A9N9GQK7"/>
<comment type="caution">
    <text evidence="2">The sequence shown here is derived from an EMBL/GenBank/DDBJ whole genome shotgun (WGS) entry which is preliminary data.</text>
</comment>
<name>A0A9N9GQK7_9GLOM</name>
<evidence type="ECO:0000313" key="3">
    <source>
        <dbReference type="Proteomes" id="UP000789831"/>
    </source>
</evidence>
<dbReference type="EMBL" id="CAJVPL010002930">
    <property type="protein sequence ID" value="CAG8622676.1"/>
    <property type="molecule type" value="Genomic_DNA"/>
</dbReference>
<reference evidence="2" key="1">
    <citation type="submission" date="2021-06" db="EMBL/GenBank/DDBJ databases">
        <authorList>
            <person name="Kallberg Y."/>
            <person name="Tangrot J."/>
            <person name="Rosling A."/>
        </authorList>
    </citation>
    <scope>NUCLEOTIDE SEQUENCE</scope>
    <source>
        <strain evidence="2">MT106</strain>
    </source>
</reference>
<evidence type="ECO:0000313" key="2">
    <source>
        <dbReference type="EMBL" id="CAG8622676.1"/>
    </source>
</evidence>
<sequence>MLHPTKCQKYSRKTYETKFAHQYIKNVSINDDSEGYSDIDNASFHDELDDYDNVDSFSVHDEPVENDNAVSIVKKLQEAAKEYYQEHASHEAHRLRYIGNSRTITLHTFWNVKRSVKEVDKKLADETNVKANDDIGRQSDNEDEDCN</sequence>
<proteinExistence type="predicted"/>
<feature type="region of interest" description="Disordered" evidence="1">
    <location>
        <begin position="123"/>
        <end position="147"/>
    </location>
</feature>
<feature type="compositionally biased region" description="Basic and acidic residues" evidence="1">
    <location>
        <begin position="123"/>
        <end position="140"/>
    </location>
</feature>
<keyword evidence="3" id="KW-1185">Reference proteome</keyword>
<dbReference type="Proteomes" id="UP000789831">
    <property type="component" value="Unassembled WGS sequence"/>
</dbReference>